<dbReference type="GO" id="GO:0006465">
    <property type="term" value="P:signal peptide processing"/>
    <property type="evidence" value="ECO:0007669"/>
    <property type="project" value="InterPro"/>
</dbReference>
<evidence type="ECO:0000313" key="4">
    <source>
        <dbReference type="Proteomes" id="UP000268623"/>
    </source>
</evidence>
<dbReference type="AlphaFoldDB" id="A0A3M9XTB1"/>
<keyword evidence="1" id="KW-0732">Signal</keyword>
<keyword evidence="4" id="KW-1185">Reference proteome</keyword>
<proteinExistence type="predicted"/>
<dbReference type="OrthoDB" id="5360818at2"/>
<feature type="signal peptide" evidence="1">
    <location>
        <begin position="1"/>
        <end position="22"/>
    </location>
</feature>
<accession>A0A3M9XTB1</accession>
<dbReference type="Proteomes" id="UP000268623">
    <property type="component" value="Unassembled WGS sequence"/>
</dbReference>
<dbReference type="InterPro" id="IPR036286">
    <property type="entry name" value="LexA/Signal_pep-like_sf"/>
</dbReference>
<reference evidence="3 4" key="1">
    <citation type="submission" date="2018-08" db="EMBL/GenBank/DDBJ databases">
        <title>Genome sequence of Methylocystis hirsuta CSC1, a methanotroph able to accumulate PHAs.</title>
        <authorList>
            <person name="Bordel S."/>
            <person name="Rodriguez E."/>
            <person name="Gancedo J."/>
            <person name="Munoz R."/>
        </authorList>
    </citation>
    <scope>NUCLEOTIDE SEQUENCE [LARGE SCALE GENOMIC DNA]</scope>
    <source>
        <strain evidence="3 4">CSC1</strain>
    </source>
</reference>
<dbReference type="SUPFAM" id="SSF51306">
    <property type="entry name" value="LexA/Signal peptidase"/>
    <property type="match status" value="1"/>
</dbReference>
<dbReference type="RefSeq" id="WP_123176290.1">
    <property type="nucleotide sequence ID" value="NZ_QWDD01000001.1"/>
</dbReference>
<dbReference type="InterPro" id="IPR019533">
    <property type="entry name" value="Peptidase_S26"/>
</dbReference>
<comment type="caution">
    <text evidence="3">The sequence shown here is derived from an EMBL/GenBank/DDBJ whole genome shotgun (WGS) entry which is preliminary data.</text>
</comment>
<evidence type="ECO:0000256" key="1">
    <source>
        <dbReference type="SAM" id="SignalP"/>
    </source>
</evidence>
<dbReference type="Pfam" id="PF10502">
    <property type="entry name" value="Peptidase_S26"/>
    <property type="match status" value="1"/>
</dbReference>
<evidence type="ECO:0000259" key="2">
    <source>
        <dbReference type="Pfam" id="PF10502"/>
    </source>
</evidence>
<feature type="domain" description="Peptidase S26" evidence="2">
    <location>
        <begin position="4"/>
        <end position="163"/>
    </location>
</feature>
<sequence>MIRAIVLTLLASCAVASTFATTHDPLVVWNASASVPIGLYSVQSIGKLAVTDLVVARPTNELSNWLTERAYLPSGALLIKRVAALPGQSICRNGRAVTVDRIDMAEAQERDHLGRPLPTWSGCLSVAPGQVFLLNWDEPSSLDGRYFGTISLEKLIGRAVPLWTWE</sequence>
<dbReference type="GO" id="GO:0004252">
    <property type="term" value="F:serine-type endopeptidase activity"/>
    <property type="evidence" value="ECO:0007669"/>
    <property type="project" value="InterPro"/>
</dbReference>
<name>A0A3M9XTB1_9HYPH</name>
<gene>
    <name evidence="3" type="ORF">D1O30_12865</name>
</gene>
<feature type="chain" id="PRO_5018275161" evidence="1">
    <location>
        <begin position="23"/>
        <end position="166"/>
    </location>
</feature>
<evidence type="ECO:0000313" key="3">
    <source>
        <dbReference type="EMBL" id="RNJ50348.1"/>
    </source>
</evidence>
<protein>
    <submittedName>
        <fullName evidence="3">S26 family signal peptidase</fullName>
    </submittedName>
</protein>
<organism evidence="3 4">
    <name type="scientific">Methylocystis hirsuta</name>
    <dbReference type="NCBI Taxonomy" id="369798"/>
    <lineage>
        <taxon>Bacteria</taxon>
        <taxon>Pseudomonadati</taxon>
        <taxon>Pseudomonadota</taxon>
        <taxon>Alphaproteobacteria</taxon>
        <taxon>Hyphomicrobiales</taxon>
        <taxon>Methylocystaceae</taxon>
        <taxon>Methylocystis</taxon>
    </lineage>
</organism>
<dbReference type="EMBL" id="QWDD01000001">
    <property type="protein sequence ID" value="RNJ50348.1"/>
    <property type="molecule type" value="Genomic_DNA"/>
</dbReference>
<dbReference type="Gene3D" id="2.10.109.10">
    <property type="entry name" value="Umud Fragment, subunit A"/>
    <property type="match status" value="1"/>
</dbReference>